<name>A0A5J4SQF7_9ZZZZ</name>
<sequence length="94" mass="10693">MAKKEMASQQEEDSEALSVVIVFDTLIPCYISRDVLLKKVADYLEDTFEDFSIPIEVSSTEAESTENIEFTVNEKIVCDSGTLQMEYKNLLEED</sequence>
<gene>
    <name evidence="1" type="ORF">EZS27_004514</name>
</gene>
<accession>A0A5J4SQF7</accession>
<dbReference type="EMBL" id="SNRY01000078">
    <property type="protein sequence ID" value="KAA6348062.1"/>
    <property type="molecule type" value="Genomic_DNA"/>
</dbReference>
<proteinExistence type="predicted"/>
<evidence type="ECO:0000313" key="1">
    <source>
        <dbReference type="EMBL" id="KAA6348062.1"/>
    </source>
</evidence>
<organism evidence="1">
    <name type="scientific">termite gut metagenome</name>
    <dbReference type="NCBI Taxonomy" id="433724"/>
    <lineage>
        <taxon>unclassified sequences</taxon>
        <taxon>metagenomes</taxon>
        <taxon>organismal metagenomes</taxon>
    </lineage>
</organism>
<dbReference type="AlphaFoldDB" id="A0A5J4SQF7"/>
<protein>
    <submittedName>
        <fullName evidence="1">Uncharacterized protein</fullName>
    </submittedName>
</protein>
<reference evidence="1" key="1">
    <citation type="submission" date="2019-03" db="EMBL/GenBank/DDBJ databases">
        <title>Single cell metagenomics reveals metabolic interactions within the superorganism composed of flagellate Streblomastix strix and complex community of Bacteroidetes bacteria on its surface.</title>
        <authorList>
            <person name="Treitli S.C."/>
            <person name="Kolisko M."/>
            <person name="Husnik F."/>
            <person name="Keeling P."/>
            <person name="Hampl V."/>
        </authorList>
    </citation>
    <scope>NUCLEOTIDE SEQUENCE</scope>
    <source>
        <strain evidence="1">STM</strain>
    </source>
</reference>
<comment type="caution">
    <text evidence="1">The sequence shown here is derived from an EMBL/GenBank/DDBJ whole genome shotgun (WGS) entry which is preliminary data.</text>
</comment>